<keyword evidence="3" id="KW-1185">Reference proteome</keyword>
<name>A0A6N7QY04_9BACI</name>
<accession>A0A6N7QY04</accession>
<evidence type="ECO:0008006" key="4">
    <source>
        <dbReference type="Google" id="ProtNLM"/>
    </source>
</evidence>
<reference evidence="2 3" key="1">
    <citation type="submission" date="2019-10" db="EMBL/GenBank/DDBJ databases">
        <title>Gracilibacillus salitolerans sp. nov., a moderate halophile isolated from a saline soil in northwest China.</title>
        <authorList>
            <person name="Gan L."/>
        </authorList>
    </citation>
    <scope>NUCLEOTIDE SEQUENCE [LARGE SCALE GENOMIC DNA]</scope>
    <source>
        <strain evidence="2 3">TP2-8</strain>
    </source>
</reference>
<evidence type="ECO:0000313" key="2">
    <source>
        <dbReference type="EMBL" id="MRI66072.1"/>
    </source>
</evidence>
<protein>
    <recommendedName>
        <fullName evidence="4">DUF4083 domain-containing protein</fullName>
    </recommendedName>
</protein>
<keyword evidence="1" id="KW-1133">Transmembrane helix</keyword>
<dbReference type="RefSeq" id="WP_153834840.1">
    <property type="nucleotide sequence ID" value="NZ_JBHUMW010000021.1"/>
</dbReference>
<keyword evidence="1" id="KW-0472">Membrane</keyword>
<evidence type="ECO:0000313" key="3">
    <source>
        <dbReference type="Proteomes" id="UP000435187"/>
    </source>
</evidence>
<sequence>MLYADIGGLQGGDMLFALISFILFLSIIMILILLIFRFGRKKKQLERIESKLDQLLNEQNNNI</sequence>
<evidence type="ECO:0000256" key="1">
    <source>
        <dbReference type="SAM" id="Phobius"/>
    </source>
</evidence>
<gene>
    <name evidence="2" type="ORF">GH885_06905</name>
</gene>
<feature type="transmembrane region" description="Helical" evidence="1">
    <location>
        <begin position="15"/>
        <end position="36"/>
    </location>
</feature>
<comment type="caution">
    <text evidence="2">The sequence shown here is derived from an EMBL/GenBank/DDBJ whole genome shotgun (WGS) entry which is preliminary data.</text>
</comment>
<keyword evidence="1" id="KW-0812">Transmembrane</keyword>
<dbReference type="AlphaFoldDB" id="A0A6N7QY04"/>
<dbReference type="Proteomes" id="UP000435187">
    <property type="component" value="Unassembled WGS sequence"/>
</dbReference>
<organism evidence="2 3">
    <name type="scientific">Gracilibacillus thailandensis</name>
    <dbReference type="NCBI Taxonomy" id="563735"/>
    <lineage>
        <taxon>Bacteria</taxon>
        <taxon>Bacillati</taxon>
        <taxon>Bacillota</taxon>
        <taxon>Bacilli</taxon>
        <taxon>Bacillales</taxon>
        <taxon>Bacillaceae</taxon>
        <taxon>Gracilibacillus</taxon>
    </lineage>
</organism>
<proteinExistence type="predicted"/>
<dbReference type="EMBL" id="WJEE01000011">
    <property type="protein sequence ID" value="MRI66072.1"/>
    <property type="molecule type" value="Genomic_DNA"/>
</dbReference>